<accession>A0ABS7BX47</accession>
<dbReference type="SUPFAM" id="SSF55136">
    <property type="entry name" value="Probable bacterial effector-binding domain"/>
    <property type="match status" value="1"/>
</dbReference>
<dbReference type="InterPro" id="IPR029441">
    <property type="entry name" value="Cass2"/>
</dbReference>
<evidence type="ECO:0000313" key="2">
    <source>
        <dbReference type="EMBL" id="MBW7453231.1"/>
    </source>
</evidence>
<dbReference type="Gene3D" id="3.20.80.10">
    <property type="entry name" value="Regulatory factor, effector binding domain"/>
    <property type="match status" value="1"/>
</dbReference>
<feature type="domain" description="Integron-associated effector binding protein" evidence="1">
    <location>
        <begin position="8"/>
        <end position="96"/>
    </location>
</feature>
<feature type="non-terminal residue" evidence="2">
    <location>
        <position position="1"/>
    </location>
</feature>
<dbReference type="Pfam" id="PF14526">
    <property type="entry name" value="Cass2"/>
    <property type="match status" value="1"/>
</dbReference>
<protein>
    <submittedName>
        <fullName evidence="2">GyrI-like domain-containing protein</fullName>
    </submittedName>
</protein>
<keyword evidence="3" id="KW-1185">Reference proteome</keyword>
<comment type="caution">
    <text evidence="2">The sequence shown here is derived from an EMBL/GenBank/DDBJ whole genome shotgun (WGS) entry which is preliminary data.</text>
</comment>
<dbReference type="Proteomes" id="UP001519887">
    <property type="component" value="Unassembled WGS sequence"/>
</dbReference>
<evidence type="ECO:0000313" key="3">
    <source>
        <dbReference type="Proteomes" id="UP001519887"/>
    </source>
</evidence>
<evidence type="ECO:0000259" key="1">
    <source>
        <dbReference type="Pfam" id="PF14526"/>
    </source>
</evidence>
<sequence length="99" mass="11687">YRMTGPDTFPYMLCGFKEGASNTEGYTPVTIPAHTWAIFPSEPHQWDQFDETIETLYRRFYTEWLPTAGYKQVDGVEFEMYGNKNGLNYIELWFPVRKV</sequence>
<organism evidence="2 3">
    <name type="scientific">Paenibacillus sepulcri</name>
    <dbReference type="NCBI Taxonomy" id="359917"/>
    <lineage>
        <taxon>Bacteria</taxon>
        <taxon>Bacillati</taxon>
        <taxon>Bacillota</taxon>
        <taxon>Bacilli</taxon>
        <taxon>Bacillales</taxon>
        <taxon>Paenibacillaceae</taxon>
        <taxon>Paenibacillus</taxon>
    </lineage>
</organism>
<gene>
    <name evidence="2" type="ORF">K0U00_04180</name>
</gene>
<reference evidence="2 3" key="1">
    <citation type="submission" date="2021-07" db="EMBL/GenBank/DDBJ databases">
        <title>Paenibacillus radiodurans sp. nov., isolated from the southeastern edge of Tengger Desert.</title>
        <authorList>
            <person name="Zhang G."/>
        </authorList>
    </citation>
    <scope>NUCLEOTIDE SEQUENCE [LARGE SCALE GENOMIC DNA]</scope>
    <source>
        <strain evidence="2 3">CCM 7311</strain>
    </source>
</reference>
<proteinExistence type="predicted"/>
<dbReference type="EMBL" id="JAHZIK010000052">
    <property type="protein sequence ID" value="MBW7453231.1"/>
    <property type="molecule type" value="Genomic_DNA"/>
</dbReference>
<dbReference type="InterPro" id="IPR011256">
    <property type="entry name" value="Reg_factor_effector_dom_sf"/>
</dbReference>
<name>A0ABS7BX47_9BACL</name>